<dbReference type="Pfam" id="PF13531">
    <property type="entry name" value="SBP_bac_11"/>
    <property type="match status" value="1"/>
</dbReference>
<comment type="similarity">
    <text evidence="1">Belongs to the bacterial solute-binding protein ModA family.</text>
</comment>
<organism evidence="5 6">
    <name type="scientific">Arthrobacter humicola</name>
    <dbReference type="NCBI Taxonomy" id="409291"/>
    <lineage>
        <taxon>Bacteria</taxon>
        <taxon>Bacillati</taxon>
        <taxon>Actinomycetota</taxon>
        <taxon>Actinomycetes</taxon>
        <taxon>Micrococcales</taxon>
        <taxon>Micrococcaceae</taxon>
        <taxon>Arthrobacter</taxon>
    </lineage>
</organism>
<dbReference type="CDD" id="cd13538">
    <property type="entry name" value="PBP2_ModA_like_1"/>
    <property type="match status" value="1"/>
</dbReference>
<keyword evidence="2" id="KW-0479">Metal-binding</keyword>
<gene>
    <name evidence="5" type="primary">modA</name>
    <name evidence="5" type="ORF">GCM10009825_23860</name>
</gene>
<proteinExistence type="inferred from homology"/>
<dbReference type="RefSeq" id="WP_344365888.1">
    <property type="nucleotide sequence ID" value="NZ_BAAAQB010000034.1"/>
</dbReference>
<dbReference type="InterPro" id="IPR050682">
    <property type="entry name" value="ModA/WtpA"/>
</dbReference>
<evidence type="ECO:0000256" key="1">
    <source>
        <dbReference type="ARBA" id="ARBA00009175"/>
    </source>
</evidence>
<sequence length="260" mass="25487">MSLRTRIAAVAMAAAMAAAAAGCAASTGQNSPASDSGKTLTVFAAASLKAPFTKLATTFEESHPGTKVALSFAGSSDLVTQISQGAPADVFASADTKNMAKLADAGLLGGAAAIFATNVLAIAVPPANPASIASFADLARPGVRVVVCAGQVPCGTATAAVEKATGVTLKPVSEESAVTDVLGKVTSGEADAGIVYVTDVKAAGDKVKGIPFAEADKAINTYPIATVGSSKNKELAAAFNALVTGAEGKKVLSDAGFGTP</sequence>
<keyword evidence="6" id="KW-1185">Reference proteome</keyword>
<evidence type="ECO:0000256" key="3">
    <source>
        <dbReference type="ARBA" id="ARBA00022729"/>
    </source>
</evidence>
<dbReference type="Gene3D" id="3.40.190.10">
    <property type="entry name" value="Periplasmic binding protein-like II"/>
    <property type="match status" value="2"/>
</dbReference>
<dbReference type="EMBL" id="BAAAQB010000034">
    <property type="protein sequence ID" value="GAA2137812.1"/>
    <property type="molecule type" value="Genomic_DNA"/>
</dbReference>
<dbReference type="PANTHER" id="PTHR30632:SF0">
    <property type="entry name" value="SULFATE-BINDING PROTEIN"/>
    <property type="match status" value="1"/>
</dbReference>
<dbReference type="InterPro" id="IPR005950">
    <property type="entry name" value="ModA"/>
</dbReference>
<dbReference type="PANTHER" id="PTHR30632">
    <property type="entry name" value="MOLYBDATE-BINDING PERIPLASMIC PROTEIN"/>
    <property type="match status" value="1"/>
</dbReference>
<accession>A0ABP5KV05</accession>
<evidence type="ECO:0000256" key="4">
    <source>
        <dbReference type="SAM" id="SignalP"/>
    </source>
</evidence>
<dbReference type="Proteomes" id="UP001500102">
    <property type="component" value="Unassembled WGS sequence"/>
</dbReference>
<dbReference type="SUPFAM" id="SSF53850">
    <property type="entry name" value="Periplasmic binding protein-like II"/>
    <property type="match status" value="1"/>
</dbReference>
<dbReference type="NCBIfam" id="TIGR01256">
    <property type="entry name" value="modA"/>
    <property type="match status" value="1"/>
</dbReference>
<dbReference type="PROSITE" id="PS51257">
    <property type="entry name" value="PROKAR_LIPOPROTEIN"/>
    <property type="match status" value="1"/>
</dbReference>
<feature type="signal peptide" evidence="4">
    <location>
        <begin position="1"/>
        <end position="20"/>
    </location>
</feature>
<comment type="caution">
    <text evidence="5">The sequence shown here is derived from an EMBL/GenBank/DDBJ whole genome shotgun (WGS) entry which is preliminary data.</text>
</comment>
<feature type="chain" id="PRO_5045120280" evidence="4">
    <location>
        <begin position="21"/>
        <end position="260"/>
    </location>
</feature>
<name>A0ABP5KV05_9MICC</name>
<protein>
    <submittedName>
        <fullName evidence="5">Molybdate ABC transporter substrate-binding protein</fullName>
    </submittedName>
</protein>
<evidence type="ECO:0000313" key="6">
    <source>
        <dbReference type="Proteomes" id="UP001500102"/>
    </source>
</evidence>
<dbReference type="PIRSF" id="PIRSF004846">
    <property type="entry name" value="ModA"/>
    <property type="match status" value="1"/>
</dbReference>
<evidence type="ECO:0000313" key="5">
    <source>
        <dbReference type="EMBL" id="GAA2137812.1"/>
    </source>
</evidence>
<reference evidence="6" key="1">
    <citation type="journal article" date="2019" name="Int. J. Syst. Evol. Microbiol.">
        <title>The Global Catalogue of Microorganisms (GCM) 10K type strain sequencing project: providing services to taxonomists for standard genome sequencing and annotation.</title>
        <authorList>
            <consortium name="The Broad Institute Genomics Platform"/>
            <consortium name="The Broad Institute Genome Sequencing Center for Infectious Disease"/>
            <person name="Wu L."/>
            <person name="Ma J."/>
        </authorList>
    </citation>
    <scope>NUCLEOTIDE SEQUENCE [LARGE SCALE GENOMIC DNA]</scope>
    <source>
        <strain evidence="6">JCM 15921</strain>
    </source>
</reference>
<keyword evidence="3 4" id="KW-0732">Signal</keyword>
<evidence type="ECO:0000256" key="2">
    <source>
        <dbReference type="ARBA" id="ARBA00022723"/>
    </source>
</evidence>